<dbReference type="SUPFAM" id="SSF52540">
    <property type="entry name" value="P-loop containing nucleoside triphosphate hydrolases"/>
    <property type="match status" value="1"/>
</dbReference>
<sequence length="1673" mass="189615">MQDGKSNTNYLINTFTQGLRDLPMDVVTRVKNFLLEYLGHPQQPVPFGGRTKDVASLDRWLEDPRAEPYLLLAAPAGRGKSALLLRWCQQLFARQQLAIAYFPVSIRFRTNLAGVTFPALVALLASLHGEHIPADPNISEEVWRSLLAAYLMRPLPAGRRLLLVLDGVDEAADWSAGAQLFPSNPPPGLRIVVSARSLANDQDTRAWLARLGWGEQGLARTLELMPLDRPGIANVLAQMGFPLDLLSERIDMISELYRLSEGDPLLVRLYVDDLWKRGEQTSQFTTTDLHSIQPGLSGYFELWWKDQRQLWQDEAPQREATMQTMLNLLASALGPLSKRDLVSLTAQQENFREAEIEPHLAPLARFVTGDGVHQGYVFSHPRLGSYFYEERLNTAERQAIEQRFLNWGEQTLAALNTETLAPQAASPYIIQYYGAHLDRAQASTETLLSLVSNGWRRAWETLDRAQSGFLSDVERARQAAELEDKEAASSSEPLPYLGDEIRGLLCQVSVNSMTNSISPRLMLEAVKTGVWTPAQGLACIRLLHDLAARALELVGLASYVQEPLRTDILHEALDTAMEIKDDYLRFDALLALAYGLPEDLLLQILDVIQGFEDEADRAGMLAEIAPFCAAYPRLLVHLLEMAEAIEEQEYRGLAYEGLAAYLPASLQARLLADIQALQEERYRIQALLAFIPHLPEEALQTISQHASSIEDGLSQMRLLTELVIYLPDRLKTEYLQETLSLEKNIEDLDYRIEMLLKLAPFLSTDKLQYALDEINYHWDERVRANALAALMPHMPDDLLSPFLQAVLKLKSEEARTNVLLPLLPRLSTEALAAVLDAATITWDEGYRATLLAQFGPIIPESLLPQLLEVIWTIKDPGYRVWLLAELEEPLQDKLVTSQFNMSASFQVMPNLEKRLQTLLAIAPRLSDTALARLFEFMLAEIFNIAWQSRSEEEQTHILTKLGGRLPLERIATALETVQAFFNEANQAQVLLALAPQLHDELLSSALAIIRNMQEPEKRAQVLEALVATLPEAQQATRIQEILQVLQLIKDAAPRIQFIQACTPFLHEKLSPELAHIMLDASLTMHEEKNQALILRTFVPYISSTNDQKVLDIVVGMQNEGAQTLILEKMAPYVSQEHFVAFLNATHKLQNPRWRTQILVNRSKVSSQTEIARLLEIALATQDIEWRINLLEMLIPRIPTASLTRAWEAVLALSNQGRQTQLFRLLIPRMQDDFFPSLWSAILTNAEENPSTLLLRTIAPHLSATLFVRIWERAQILDNSEIRTEILTILAPYVPESYFKPVWDMLPELFHAYSYWSMLARLADRVPEAELYAFFTAIETIPQENMLLNILERLLPHALDILLPYLSEDFFASIQRYLYKLSSKSLQTRLLLTLIPHLSQSMLDNVWTELRQIKSTVEWMQVIKAFLPYATEEQLKEIQYDAMRLDSAEQQLEIIEVLVSYLTVEECMAMLQIVVNSQSIQQYVEGFIGDRWEKQLRLRSITVLTTHLSDEQRGVVTAEILDLLDRLSNEDEQGWNLTYLAPNLPEDLYDQMLQAIWSLHSTQQQDQVLAALQADLSPAGWLRLLELVVRHMHETDDPHVVIQLLKQAPAWVEQSNASILYPILGEILHLLARTARREALIELTTLIPAIHHLGGDKTVLNVAGSVLEVGLWWP</sequence>
<organism evidence="1 2">
    <name type="scientific">Dictyobacter alpinus</name>
    <dbReference type="NCBI Taxonomy" id="2014873"/>
    <lineage>
        <taxon>Bacteria</taxon>
        <taxon>Bacillati</taxon>
        <taxon>Chloroflexota</taxon>
        <taxon>Ktedonobacteria</taxon>
        <taxon>Ktedonobacterales</taxon>
        <taxon>Dictyobacteraceae</taxon>
        <taxon>Dictyobacter</taxon>
    </lineage>
</organism>
<dbReference type="InterPro" id="IPR027417">
    <property type="entry name" value="P-loop_NTPase"/>
</dbReference>
<dbReference type="RefSeq" id="WP_126630394.1">
    <property type="nucleotide sequence ID" value="NZ_BIFT01000002.1"/>
</dbReference>
<dbReference type="OrthoDB" id="135447at2"/>
<comment type="caution">
    <text evidence="1">The sequence shown here is derived from an EMBL/GenBank/DDBJ whole genome shotgun (WGS) entry which is preliminary data.</text>
</comment>
<keyword evidence="2" id="KW-1185">Reference proteome</keyword>
<name>A0A402BG09_9CHLR</name>
<evidence type="ECO:0000313" key="2">
    <source>
        <dbReference type="Proteomes" id="UP000287171"/>
    </source>
</evidence>
<reference evidence="2" key="1">
    <citation type="submission" date="2018-12" db="EMBL/GenBank/DDBJ databases">
        <title>Tengunoibacter tsumagoiensis gen. nov., sp. nov., Dictyobacter kobayashii sp. nov., D. alpinus sp. nov., and D. joshuensis sp. nov. and description of Dictyobacteraceae fam. nov. within the order Ktedonobacterales isolated from Tengu-no-mugimeshi.</title>
        <authorList>
            <person name="Wang C.M."/>
            <person name="Zheng Y."/>
            <person name="Sakai Y."/>
            <person name="Toyoda A."/>
            <person name="Minakuchi Y."/>
            <person name="Abe K."/>
            <person name="Yokota A."/>
            <person name="Yabe S."/>
        </authorList>
    </citation>
    <scope>NUCLEOTIDE SEQUENCE [LARGE SCALE GENOMIC DNA]</scope>
    <source>
        <strain evidence="2">Uno16</strain>
    </source>
</reference>
<dbReference type="Proteomes" id="UP000287171">
    <property type="component" value="Unassembled WGS sequence"/>
</dbReference>
<evidence type="ECO:0000313" key="1">
    <source>
        <dbReference type="EMBL" id="GCE30249.1"/>
    </source>
</evidence>
<dbReference type="Gene3D" id="3.40.50.300">
    <property type="entry name" value="P-loop containing nucleotide triphosphate hydrolases"/>
    <property type="match status" value="1"/>
</dbReference>
<evidence type="ECO:0008006" key="3">
    <source>
        <dbReference type="Google" id="ProtNLM"/>
    </source>
</evidence>
<accession>A0A402BG09</accession>
<proteinExistence type="predicted"/>
<protein>
    <recommendedName>
        <fullName evidence="3">NACHT domain-containing protein</fullName>
    </recommendedName>
</protein>
<dbReference type="EMBL" id="BIFT01000002">
    <property type="protein sequence ID" value="GCE30249.1"/>
    <property type="molecule type" value="Genomic_DNA"/>
</dbReference>
<gene>
    <name evidence="1" type="ORF">KDA_57330</name>
</gene>